<feature type="transmembrane region" description="Helical" evidence="1">
    <location>
        <begin position="65"/>
        <end position="88"/>
    </location>
</feature>
<evidence type="ECO:0000313" key="2">
    <source>
        <dbReference type="EMBL" id="SFL75609.1"/>
    </source>
</evidence>
<reference evidence="3" key="1">
    <citation type="submission" date="2016-10" db="EMBL/GenBank/DDBJ databases">
        <authorList>
            <person name="Varghese N."/>
            <person name="Submissions S."/>
        </authorList>
    </citation>
    <scope>NUCLEOTIDE SEQUENCE [LARGE SCALE GENOMIC DNA]</scope>
    <source>
        <strain evidence="3">BL36</strain>
    </source>
</reference>
<name>A0A1I4KAB6_9HYPH</name>
<keyword evidence="1" id="KW-1133">Transmembrane helix</keyword>
<dbReference type="AlphaFoldDB" id="A0A1I4KAB6"/>
<evidence type="ECO:0000256" key="1">
    <source>
        <dbReference type="SAM" id="Phobius"/>
    </source>
</evidence>
<protein>
    <submittedName>
        <fullName evidence="2">Uncharacterized protein</fullName>
    </submittedName>
</protein>
<sequence length="197" mass="18217">MAALLTAGVPAEPCVLVPLAVAGCDKLVGLTGLGVAADEAGALPVSACGLGLTVGERVGPASAGCAVLVVPLGALAVGLVGTVAAAGWTGLAGALVGLMLAAGVVGIPVALVAAPFVPVGAGLVGLGAEAGTALAGAVVMAEVPLEDAEPVGVGAAVPDEPGVMAAEPAAFDPAAGVFAMPFAGVGAATVFVEPVDE</sequence>
<feature type="transmembrane region" description="Helical" evidence="1">
    <location>
        <begin position="94"/>
        <end position="117"/>
    </location>
</feature>
<proteinExistence type="predicted"/>
<accession>A0A1I4KAB6</accession>
<dbReference type="EMBL" id="FOTK01000010">
    <property type="protein sequence ID" value="SFL75609.1"/>
    <property type="molecule type" value="Genomic_DNA"/>
</dbReference>
<dbReference type="Proteomes" id="UP000199048">
    <property type="component" value="Unassembled WGS sequence"/>
</dbReference>
<evidence type="ECO:0000313" key="3">
    <source>
        <dbReference type="Proteomes" id="UP000199048"/>
    </source>
</evidence>
<keyword evidence="1" id="KW-0812">Transmembrane</keyword>
<keyword evidence="1" id="KW-0472">Membrane</keyword>
<organism evidence="2 3">
    <name type="scientific">Methylobacterium pseudosasicola</name>
    <dbReference type="NCBI Taxonomy" id="582667"/>
    <lineage>
        <taxon>Bacteria</taxon>
        <taxon>Pseudomonadati</taxon>
        <taxon>Pseudomonadota</taxon>
        <taxon>Alphaproteobacteria</taxon>
        <taxon>Hyphomicrobiales</taxon>
        <taxon>Methylobacteriaceae</taxon>
        <taxon>Methylobacterium</taxon>
    </lineage>
</organism>
<gene>
    <name evidence="2" type="ORF">SAMN05192568_10102</name>
</gene>
<keyword evidence="3" id="KW-1185">Reference proteome</keyword>